<proteinExistence type="predicted"/>
<sequence length="72" mass="8546">GSEEYLHSEKYELRPRDWESAEREGRTLTPLITSLNRIRRRNPALRQLRDVHFHHTDNEALIAYSKRSGTNT</sequence>
<keyword evidence="1" id="KW-0808">Transferase</keyword>
<evidence type="ECO:0000313" key="1">
    <source>
        <dbReference type="EMBL" id="NEE18720.1"/>
    </source>
</evidence>
<dbReference type="AlphaFoldDB" id="A0A6G3XMH3"/>
<dbReference type="EMBL" id="JAAGMN010007543">
    <property type="protein sequence ID" value="NEE18720.1"/>
    <property type="molecule type" value="Genomic_DNA"/>
</dbReference>
<name>A0A6G3XMH3_9ACTN</name>
<dbReference type="InterPro" id="IPR017853">
    <property type="entry name" value="GH"/>
</dbReference>
<comment type="caution">
    <text evidence="1">The sequence shown here is derived from an EMBL/GenBank/DDBJ whole genome shotgun (WGS) entry which is preliminary data.</text>
</comment>
<dbReference type="GO" id="GO:0016740">
    <property type="term" value="F:transferase activity"/>
    <property type="evidence" value="ECO:0007669"/>
    <property type="project" value="UniProtKB-KW"/>
</dbReference>
<protein>
    <submittedName>
        <fullName evidence="1">Alpha-1,4-glucan--maltose-1-phosphate maltosyltransferase</fullName>
    </submittedName>
</protein>
<feature type="non-terminal residue" evidence="1">
    <location>
        <position position="1"/>
    </location>
</feature>
<accession>A0A6G3XMH3</accession>
<organism evidence="1">
    <name type="scientific">Streptomyces sp. SID7499</name>
    <dbReference type="NCBI Taxonomy" id="2706086"/>
    <lineage>
        <taxon>Bacteria</taxon>
        <taxon>Bacillati</taxon>
        <taxon>Actinomycetota</taxon>
        <taxon>Actinomycetes</taxon>
        <taxon>Kitasatosporales</taxon>
        <taxon>Streptomycetaceae</taxon>
        <taxon>Streptomyces</taxon>
    </lineage>
</organism>
<reference evidence="1" key="1">
    <citation type="submission" date="2020-01" db="EMBL/GenBank/DDBJ databases">
        <title>Insect and environment-associated Actinomycetes.</title>
        <authorList>
            <person name="Currrie C."/>
            <person name="Chevrette M."/>
            <person name="Carlson C."/>
            <person name="Stubbendieck R."/>
            <person name="Wendt-Pienkowski E."/>
        </authorList>
    </citation>
    <scope>NUCLEOTIDE SEQUENCE</scope>
    <source>
        <strain evidence="1">SID7499</strain>
    </source>
</reference>
<feature type="non-terminal residue" evidence="1">
    <location>
        <position position="72"/>
    </location>
</feature>
<dbReference type="Gene3D" id="3.20.20.80">
    <property type="entry name" value="Glycosidases"/>
    <property type="match status" value="1"/>
</dbReference>
<dbReference type="SUPFAM" id="SSF51445">
    <property type="entry name" value="(Trans)glycosidases"/>
    <property type="match status" value="1"/>
</dbReference>
<gene>
    <name evidence="1" type="ORF">G3M58_71135</name>
</gene>